<dbReference type="PANTHER" id="PTHR43226:SF4">
    <property type="entry name" value="XAA-PRO AMINOPEPTIDASE 3"/>
    <property type="match status" value="1"/>
</dbReference>
<dbReference type="SUPFAM" id="SSF53092">
    <property type="entry name" value="Creatinase/prolidase N-terminal domain"/>
    <property type="match status" value="1"/>
</dbReference>
<keyword evidence="7" id="KW-0464">Manganese</keyword>
<dbReference type="OrthoDB" id="9806388at2"/>
<evidence type="ECO:0000256" key="5">
    <source>
        <dbReference type="ARBA" id="ARBA00022723"/>
    </source>
</evidence>
<evidence type="ECO:0000256" key="2">
    <source>
        <dbReference type="ARBA" id="ARBA00001936"/>
    </source>
</evidence>
<dbReference type="PANTHER" id="PTHR43226">
    <property type="entry name" value="XAA-PRO AMINOPEPTIDASE 3"/>
    <property type="match status" value="1"/>
</dbReference>
<evidence type="ECO:0000313" key="10">
    <source>
        <dbReference type="Proteomes" id="UP000053091"/>
    </source>
</evidence>
<keyword evidence="10" id="KW-1185">Reference proteome</keyword>
<name>A0A0S7C2U8_9BACT</name>
<proteinExistence type="inferred from homology"/>
<dbReference type="GO" id="GO:0030145">
    <property type="term" value="F:manganese ion binding"/>
    <property type="evidence" value="ECO:0007669"/>
    <property type="project" value="InterPro"/>
</dbReference>
<dbReference type="STRING" id="1678841.TBC1_111676"/>
<evidence type="ECO:0000256" key="3">
    <source>
        <dbReference type="ARBA" id="ARBA00008766"/>
    </source>
</evidence>
<dbReference type="EC" id="3.4.11.9" evidence="4"/>
<dbReference type="CDD" id="cd01087">
    <property type="entry name" value="Prolidase"/>
    <property type="match status" value="1"/>
</dbReference>
<comment type="catalytic activity">
    <reaction evidence="1">
        <text>Release of any N-terminal amino acid, including proline, that is linked to proline, even from a dipeptide or tripeptide.</text>
        <dbReference type="EC" id="3.4.11.9"/>
    </reaction>
</comment>
<reference evidence="9" key="1">
    <citation type="journal article" date="2015" name="Genome Announc.">
        <title>Draft Genome Sequence of Bacteroidales Strain TBC1, a Novel Isolate from a Methanogenic Wastewater Treatment System.</title>
        <authorList>
            <person name="Tourlousse D.M."/>
            <person name="Matsuura N."/>
            <person name="Sun L."/>
            <person name="Toyonaga M."/>
            <person name="Kuroda K."/>
            <person name="Ohashi A."/>
            <person name="Cruz R."/>
            <person name="Yamaguchi T."/>
            <person name="Sekiguchi Y."/>
        </authorList>
    </citation>
    <scope>NUCLEOTIDE SEQUENCE [LARGE SCALE GENOMIC DNA]</scope>
    <source>
        <strain evidence="9">TBC1</strain>
    </source>
</reference>
<protein>
    <recommendedName>
        <fullName evidence="4">Xaa-Pro aminopeptidase</fullName>
        <ecNumber evidence="4">3.4.11.9</ecNumber>
    </recommendedName>
</protein>
<dbReference type="Gene3D" id="3.90.230.10">
    <property type="entry name" value="Creatinase/methionine aminopeptidase superfamily"/>
    <property type="match status" value="1"/>
</dbReference>
<dbReference type="AlphaFoldDB" id="A0A0S7C2U8"/>
<dbReference type="Pfam" id="PF00557">
    <property type="entry name" value="Peptidase_M24"/>
    <property type="match status" value="1"/>
</dbReference>
<dbReference type="GO" id="GO:0070006">
    <property type="term" value="F:metalloaminopeptidase activity"/>
    <property type="evidence" value="ECO:0007669"/>
    <property type="project" value="InterPro"/>
</dbReference>
<sequence length="463" mass="50870">MFAPGTYAGRREALRREIKSGIAVFPGNTEAAFNYPANTYHFRQDSTFSYFFGLNQPDLAGIIDFDSGAELLFGNDVDMDDIIWMGPQPSMADRGKLVGIDRTAPLQGFGDYIAEALNKGRKVHFLPPYRGETRIQLWTLLGIPVAEQKAAASVELIKAVVKLRSIKSAEEIAEIEKMVDVAYLMHTTAMKMAHPGIVEQEIAGTIEGIALANAGPVSFPVILSVNGQTLHNHYHGNTLSEGRMMVVDAGCESEESLYSSDITRTVPVGGKFNERQRGIYEIVLNANLKAIAAIKPGIPYREVHLLAAKTIADGLKALGLMKGDTQAAVEAGAHALFFPHGLGHMMGMDVHDMENLGENYVGYDEEITRASQFGTAFLRLGRRLQPGFVLTVEPGIYFIPALIDQWKAEGKFTEFINYEKVETYKDFGGIRIEDDVLVTETGNRVLGRPIPKTVAEIEAIMKK</sequence>
<keyword evidence="9" id="KW-0645">Protease</keyword>
<dbReference type="Gene3D" id="3.40.350.10">
    <property type="entry name" value="Creatinase/prolidase N-terminal domain"/>
    <property type="match status" value="1"/>
</dbReference>
<evidence type="ECO:0000256" key="7">
    <source>
        <dbReference type="ARBA" id="ARBA00023211"/>
    </source>
</evidence>
<dbReference type="InterPro" id="IPR000994">
    <property type="entry name" value="Pept_M24"/>
</dbReference>
<accession>A0A0S7C2U8</accession>
<dbReference type="EMBL" id="DF968182">
    <property type="protein sequence ID" value="GAP43520.1"/>
    <property type="molecule type" value="Genomic_DNA"/>
</dbReference>
<dbReference type="PATRIC" id="fig|1678841.3.peg.1868"/>
<evidence type="ECO:0000259" key="8">
    <source>
        <dbReference type="SMART" id="SM01011"/>
    </source>
</evidence>
<dbReference type="InterPro" id="IPR007865">
    <property type="entry name" value="Aminopep_P_N"/>
</dbReference>
<gene>
    <name evidence="9" type="ORF">TBC1_111676</name>
</gene>
<dbReference type="InterPro" id="IPR036005">
    <property type="entry name" value="Creatinase/aminopeptidase-like"/>
</dbReference>
<dbReference type="GO" id="GO:0005829">
    <property type="term" value="C:cytosol"/>
    <property type="evidence" value="ECO:0007669"/>
    <property type="project" value="TreeGrafter"/>
</dbReference>
<dbReference type="RefSeq" id="WP_062040750.1">
    <property type="nucleotide sequence ID" value="NZ_DF968182.1"/>
</dbReference>
<evidence type="ECO:0000256" key="1">
    <source>
        <dbReference type="ARBA" id="ARBA00001424"/>
    </source>
</evidence>
<dbReference type="SMART" id="SM01011">
    <property type="entry name" value="AMP_N"/>
    <property type="match status" value="1"/>
</dbReference>
<dbReference type="Pfam" id="PF05195">
    <property type="entry name" value="AMP_N"/>
    <property type="match status" value="1"/>
</dbReference>
<comment type="cofactor">
    <cofactor evidence="2">
        <name>Mn(2+)</name>
        <dbReference type="ChEBI" id="CHEBI:29035"/>
    </cofactor>
</comment>
<dbReference type="InterPro" id="IPR052433">
    <property type="entry name" value="X-Pro_dipept-like"/>
</dbReference>
<keyword evidence="5" id="KW-0479">Metal-binding</keyword>
<dbReference type="SUPFAM" id="SSF55920">
    <property type="entry name" value="Creatinase/aminopeptidase"/>
    <property type="match status" value="1"/>
</dbReference>
<dbReference type="InterPro" id="IPR029149">
    <property type="entry name" value="Creatin/AminoP/Spt16_N"/>
</dbReference>
<evidence type="ECO:0000256" key="6">
    <source>
        <dbReference type="ARBA" id="ARBA00022801"/>
    </source>
</evidence>
<organism evidence="9">
    <name type="scientific">Lentimicrobium saccharophilum</name>
    <dbReference type="NCBI Taxonomy" id="1678841"/>
    <lineage>
        <taxon>Bacteria</taxon>
        <taxon>Pseudomonadati</taxon>
        <taxon>Bacteroidota</taxon>
        <taxon>Bacteroidia</taxon>
        <taxon>Bacteroidales</taxon>
        <taxon>Lentimicrobiaceae</taxon>
        <taxon>Lentimicrobium</taxon>
    </lineage>
</organism>
<feature type="domain" description="Aminopeptidase P N-terminal" evidence="8">
    <location>
        <begin position="2"/>
        <end position="134"/>
    </location>
</feature>
<evidence type="ECO:0000256" key="4">
    <source>
        <dbReference type="ARBA" id="ARBA00012574"/>
    </source>
</evidence>
<comment type="similarity">
    <text evidence="3">Belongs to the peptidase M24B family.</text>
</comment>
<keyword evidence="6" id="KW-0378">Hydrolase</keyword>
<evidence type="ECO:0000313" key="9">
    <source>
        <dbReference type="EMBL" id="GAP43520.1"/>
    </source>
</evidence>
<keyword evidence="9" id="KW-0031">Aminopeptidase</keyword>
<dbReference type="Proteomes" id="UP000053091">
    <property type="component" value="Unassembled WGS sequence"/>
</dbReference>
<dbReference type="GO" id="GO:0006508">
    <property type="term" value="P:proteolysis"/>
    <property type="evidence" value="ECO:0007669"/>
    <property type="project" value="TreeGrafter"/>
</dbReference>